<sequence length="100" mass="11572">MRCLSIYANLSSVFLLVQIPSFSYLLSISTTIPEEDYLALMELNGQFPLYGTVSVLWVARKISLLRNSINTNLNQQLELNETKTYFHILDKQIKSERKNE</sequence>
<feature type="transmembrane region" description="Helical" evidence="5">
    <location>
        <begin position="38"/>
        <end position="59"/>
    </location>
</feature>
<reference evidence="6 7" key="1">
    <citation type="submission" date="2019-12" db="EMBL/GenBank/DDBJ databases">
        <title>Chromosome-level assembly of the Caenorhabditis remanei genome.</title>
        <authorList>
            <person name="Teterina A.A."/>
            <person name="Willis J.H."/>
            <person name="Phillips P.C."/>
        </authorList>
    </citation>
    <scope>NUCLEOTIDE SEQUENCE [LARGE SCALE GENOMIC DNA]</scope>
    <source>
        <strain evidence="6 7">PX506</strain>
        <tissue evidence="6">Whole organism</tissue>
    </source>
</reference>
<evidence type="ECO:0000256" key="3">
    <source>
        <dbReference type="ARBA" id="ARBA00022989"/>
    </source>
</evidence>
<evidence type="ECO:0000313" key="7">
    <source>
        <dbReference type="Proteomes" id="UP000483820"/>
    </source>
</evidence>
<name>A0A6A5FU09_CAERE</name>
<accession>A0A6A5FU09</accession>
<dbReference type="AlphaFoldDB" id="A0A6A5FU09"/>
<dbReference type="RefSeq" id="XP_053578422.1">
    <property type="nucleotide sequence ID" value="XM_053734856.1"/>
</dbReference>
<keyword evidence="2 5" id="KW-0812">Transmembrane</keyword>
<evidence type="ECO:0000313" key="6">
    <source>
        <dbReference type="EMBL" id="KAF1746033.1"/>
    </source>
</evidence>
<evidence type="ECO:0000256" key="1">
    <source>
        <dbReference type="ARBA" id="ARBA00004141"/>
    </source>
</evidence>
<proteinExistence type="predicted"/>
<dbReference type="InterPro" id="IPR019408">
    <property type="entry name" value="7TM_GPCR_serpentine_rcpt_Srab"/>
</dbReference>
<evidence type="ECO:0000256" key="5">
    <source>
        <dbReference type="SAM" id="Phobius"/>
    </source>
</evidence>
<comment type="caution">
    <text evidence="6">The sequence shown here is derived from an EMBL/GenBank/DDBJ whole genome shotgun (WGS) entry which is preliminary data.</text>
</comment>
<comment type="subcellular location">
    <subcellularLocation>
        <location evidence="1">Membrane</location>
        <topology evidence="1">Multi-pass membrane protein</topology>
    </subcellularLocation>
</comment>
<dbReference type="CTD" id="78777450"/>
<keyword evidence="4 5" id="KW-0472">Membrane</keyword>
<feature type="transmembrane region" description="Helical" evidence="5">
    <location>
        <begin position="7"/>
        <end position="26"/>
    </location>
</feature>
<keyword evidence="3 5" id="KW-1133">Transmembrane helix</keyword>
<dbReference type="Pfam" id="PF10292">
    <property type="entry name" value="7TM_GPCR_Srab"/>
    <property type="match status" value="1"/>
</dbReference>
<dbReference type="EMBL" id="WUAV01000006">
    <property type="protein sequence ID" value="KAF1746033.1"/>
    <property type="molecule type" value="Genomic_DNA"/>
</dbReference>
<dbReference type="GeneID" id="78777450"/>
<dbReference type="Proteomes" id="UP000483820">
    <property type="component" value="Chromosome X"/>
</dbReference>
<protein>
    <submittedName>
        <fullName evidence="6">Uncharacterized protein</fullName>
    </submittedName>
</protein>
<dbReference type="KEGG" id="crq:GCK72_022484"/>
<gene>
    <name evidence="6" type="ORF">GCK72_022484</name>
</gene>
<dbReference type="GO" id="GO:0016020">
    <property type="term" value="C:membrane"/>
    <property type="evidence" value="ECO:0007669"/>
    <property type="project" value="UniProtKB-SubCell"/>
</dbReference>
<evidence type="ECO:0000256" key="4">
    <source>
        <dbReference type="ARBA" id="ARBA00023136"/>
    </source>
</evidence>
<organism evidence="6 7">
    <name type="scientific">Caenorhabditis remanei</name>
    <name type="common">Caenorhabditis vulgaris</name>
    <dbReference type="NCBI Taxonomy" id="31234"/>
    <lineage>
        <taxon>Eukaryota</taxon>
        <taxon>Metazoa</taxon>
        <taxon>Ecdysozoa</taxon>
        <taxon>Nematoda</taxon>
        <taxon>Chromadorea</taxon>
        <taxon>Rhabditida</taxon>
        <taxon>Rhabditina</taxon>
        <taxon>Rhabditomorpha</taxon>
        <taxon>Rhabditoidea</taxon>
        <taxon>Rhabditidae</taxon>
        <taxon>Peloderinae</taxon>
        <taxon>Caenorhabditis</taxon>
    </lineage>
</organism>
<evidence type="ECO:0000256" key="2">
    <source>
        <dbReference type="ARBA" id="ARBA00022692"/>
    </source>
</evidence>